<accession>A0A7W3RCE9</accession>
<dbReference type="AlphaFoldDB" id="A0A7W3RCE9"/>
<organism evidence="1 2">
    <name type="scientific">Thermomonospora cellulosilytica</name>
    <dbReference type="NCBI Taxonomy" id="1411118"/>
    <lineage>
        <taxon>Bacteria</taxon>
        <taxon>Bacillati</taxon>
        <taxon>Actinomycetota</taxon>
        <taxon>Actinomycetes</taxon>
        <taxon>Streptosporangiales</taxon>
        <taxon>Thermomonosporaceae</taxon>
        <taxon>Thermomonospora</taxon>
    </lineage>
</organism>
<evidence type="ECO:0000313" key="1">
    <source>
        <dbReference type="EMBL" id="MBA9007997.1"/>
    </source>
</evidence>
<name>A0A7W3RCE9_9ACTN</name>
<dbReference type="InterPro" id="IPR006311">
    <property type="entry name" value="TAT_signal"/>
</dbReference>
<dbReference type="EMBL" id="JACJII010000001">
    <property type="protein sequence ID" value="MBA9007997.1"/>
    <property type="molecule type" value="Genomic_DNA"/>
</dbReference>
<proteinExistence type="predicted"/>
<dbReference type="Proteomes" id="UP000539313">
    <property type="component" value="Unassembled WGS sequence"/>
</dbReference>
<dbReference type="RefSeq" id="WP_182708380.1">
    <property type="nucleotide sequence ID" value="NZ_JACJII010000001.1"/>
</dbReference>
<keyword evidence="2" id="KW-1185">Reference proteome</keyword>
<sequence>MRRRELLAGATGLAGAAALGLPARVSARSLSPAGGLDAVLYGAPPGAAPVALPALRAAVTKARACFQAARYDHLHRGLAGLLATAAATRDHADGPDAHIAGALLADAYITASHFMIKLNDDQLAWATADRAVQAAEAAGDPLVLADARRAVATVLRRTGRPGMARDLLLATAGQIEPGGDATAERLSMYGTLLQVAAYTAAVDGDRHAAREYITEAKAAADRLGHDANHRFTAFGPTNVALYQVSIAQVLGDSGTAIEHAKALDPAAIPTAERRGRYWIDVARAYHQWGRPEACYKALRTAERAAPAEVRYRPPVHRMTEDLLRADNRNALPGLRAFAARVGVPA</sequence>
<reference evidence="1 2" key="1">
    <citation type="submission" date="2020-08" db="EMBL/GenBank/DDBJ databases">
        <title>Sequencing the genomes of 1000 actinobacteria strains.</title>
        <authorList>
            <person name="Klenk H.-P."/>
        </authorList>
    </citation>
    <scope>NUCLEOTIDE SEQUENCE [LARGE SCALE GENOMIC DNA]</scope>
    <source>
        <strain evidence="1 2">DSM 45823</strain>
    </source>
</reference>
<protein>
    <submittedName>
        <fullName evidence="1">Tetratricopeptide (TPR) repeat protein</fullName>
    </submittedName>
</protein>
<gene>
    <name evidence="1" type="ORF">HNR21_006879</name>
</gene>
<comment type="caution">
    <text evidence="1">The sequence shown here is derived from an EMBL/GenBank/DDBJ whole genome shotgun (WGS) entry which is preliminary data.</text>
</comment>
<evidence type="ECO:0000313" key="2">
    <source>
        <dbReference type="Proteomes" id="UP000539313"/>
    </source>
</evidence>
<dbReference type="PROSITE" id="PS51318">
    <property type="entry name" value="TAT"/>
    <property type="match status" value="1"/>
</dbReference>